<name>A0A5N5NGF3_PANHP</name>
<evidence type="ECO:0000259" key="4">
    <source>
        <dbReference type="Pfam" id="PF08840"/>
    </source>
</evidence>
<keyword evidence="6" id="KW-1185">Reference proteome</keyword>
<dbReference type="InterPro" id="IPR029058">
    <property type="entry name" value="AB_hydrolase_fold"/>
</dbReference>
<dbReference type="Gene3D" id="2.60.40.2240">
    <property type="entry name" value="Acyl-CoA thioester hydrolase/BAAT N-terminal domain"/>
    <property type="match status" value="1"/>
</dbReference>
<evidence type="ECO:0000313" key="6">
    <source>
        <dbReference type="Proteomes" id="UP000327468"/>
    </source>
</evidence>
<dbReference type="EMBL" id="VFJC01000010">
    <property type="protein sequence ID" value="KAB5565701.1"/>
    <property type="molecule type" value="Genomic_DNA"/>
</dbReference>
<dbReference type="InterPro" id="IPR006862">
    <property type="entry name" value="Thio_Ohase/aa_AcTrfase"/>
</dbReference>
<accession>A0A5N5NGF3</accession>
<feature type="active site" description="Charge relay system" evidence="2">
    <location>
        <position position="400"/>
    </location>
</feature>
<evidence type="ECO:0000256" key="2">
    <source>
        <dbReference type="PIRSR" id="PIRSR016521-1"/>
    </source>
</evidence>
<dbReference type="InterPro" id="IPR042490">
    <property type="entry name" value="Thio_Ohase/BAAT_N"/>
</dbReference>
<evidence type="ECO:0000313" key="5">
    <source>
        <dbReference type="EMBL" id="KAB5565701.1"/>
    </source>
</evidence>
<dbReference type="Pfam" id="PF04775">
    <property type="entry name" value="Bile_Hydr_Trans"/>
    <property type="match status" value="1"/>
</dbReference>
<proteinExistence type="inferred from homology"/>
<organism evidence="5 6">
    <name type="scientific">Pangasianodon hypophthalmus</name>
    <name type="common">Striped catfish</name>
    <name type="synonym">Helicophagus hypophthalmus</name>
    <dbReference type="NCBI Taxonomy" id="310915"/>
    <lineage>
        <taxon>Eukaryota</taxon>
        <taxon>Metazoa</taxon>
        <taxon>Chordata</taxon>
        <taxon>Craniata</taxon>
        <taxon>Vertebrata</taxon>
        <taxon>Euteleostomi</taxon>
        <taxon>Actinopterygii</taxon>
        <taxon>Neopterygii</taxon>
        <taxon>Teleostei</taxon>
        <taxon>Ostariophysi</taxon>
        <taxon>Siluriformes</taxon>
        <taxon>Pangasiidae</taxon>
        <taxon>Pangasianodon</taxon>
    </lineage>
</organism>
<gene>
    <name evidence="5" type="ORF">PHYPO_G00244580</name>
</gene>
<dbReference type="GO" id="GO:0006637">
    <property type="term" value="P:acyl-CoA metabolic process"/>
    <property type="evidence" value="ECO:0007669"/>
    <property type="project" value="InterPro"/>
</dbReference>
<dbReference type="PANTHER" id="PTHR10824:SF36">
    <property type="entry name" value="ACYL-COA THIOESTERASE 17-RELATED"/>
    <property type="match status" value="1"/>
</dbReference>
<feature type="active site" description="Charge relay system" evidence="2">
    <location>
        <position position="273"/>
    </location>
</feature>
<dbReference type="PIRSF" id="PIRSF016521">
    <property type="entry name" value="Acyl-CoA_hydro"/>
    <property type="match status" value="1"/>
</dbReference>
<comment type="similarity">
    <text evidence="1">Belongs to the C/M/P thioester hydrolase family.</text>
</comment>
<evidence type="ECO:0008006" key="7">
    <source>
        <dbReference type="Google" id="ProtNLM"/>
    </source>
</evidence>
<evidence type="ECO:0000256" key="1">
    <source>
        <dbReference type="ARBA" id="ARBA00006538"/>
    </source>
</evidence>
<dbReference type="Gene3D" id="3.40.50.1820">
    <property type="entry name" value="alpha/beta hydrolase"/>
    <property type="match status" value="1"/>
</dbReference>
<protein>
    <recommendedName>
        <fullName evidence="7">Acyl-CoA thioesterase 19</fullName>
    </recommendedName>
</protein>
<dbReference type="GO" id="GO:0006631">
    <property type="term" value="P:fatty acid metabolic process"/>
    <property type="evidence" value="ECO:0007669"/>
    <property type="project" value="TreeGrafter"/>
</dbReference>
<dbReference type="Pfam" id="PF08840">
    <property type="entry name" value="BAAT_C"/>
    <property type="match status" value="1"/>
</dbReference>
<dbReference type="SUPFAM" id="SSF53474">
    <property type="entry name" value="alpha/beta-Hydrolases"/>
    <property type="match status" value="1"/>
</dbReference>
<dbReference type="FunFam" id="3.40.50.1820:FF:000024">
    <property type="entry name" value="acyl-coenzyme A thioesterase 4"/>
    <property type="match status" value="1"/>
</dbReference>
<dbReference type="InterPro" id="IPR014940">
    <property type="entry name" value="BAAT_C"/>
</dbReference>
<dbReference type="PANTHER" id="PTHR10824">
    <property type="entry name" value="ACYL-COENZYME A THIOESTERASE-RELATED"/>
    <property type="match status" value="1"/>
</dbReference>
<evidence type="ECO:0000259" key="3">
    <source>
        <dbReference type="Pfam" id="PF04775"/>
    </source>
</evidence>
<reference evidence="5 6" key="1">
    <citation type="submission" date="2019-06" db="EMBL/GenBank/DDBJ databases">
        <title>A chromosome-scale genome assembly of the striped catfish, Pangasianodon hypophthalmus.</title>
        <authorList>
            <person name="Wen M."/>
            <person name="Zahm M."/>
            <person name="Roques C."/>
            <person name="Cabau C."/>
            <person name="Klopp C."/>
            <person name="Donnadieu C."/>
            <person name="Jouanno E."/>
            <person name="Avarre J.-C."/>
            <person name="Campet M."/>
            <person name="Ha T.T.T."/>
            <person name="Dugue R."/>
            <person name="Lampietro C."/>
            <person name="Louis A."/>
            <person name="Herpin A."/>
            <person name="Echchiki A."/>
            <person name="Berthelot C."/>
            <person name="Parey E."/>
            <person name="Roest-Crollius H."/>
            <person name="Braasch I."/>
            <person name="Postlethwait J."/>
            <person name="Bobe J."/>
            <person name="Montfort J."/>
            <person name="Bouchez O."/>
            <person name="Begum T."/>
            <person name="Schartl M."/>
            <person name="Guiguen Y."/>
        </authorList>
    </citation>
    <scope>NUCLEOTIDE SEQUENCE [LARGE SCALE GENOMIC DNA]</scope>
    <source>
        <strain evidence="5 6">Indonesia</strain>
        <tissue evidence="5">Blood</tissue>
    </source>
</reference>
<feature type="domain" description="Acyl-CoA thioester hydrolase/bile acid-CoA amino acid N-acetyltransferase" evidence="3">
    <location>
        <begin position="51"/>
        <end position="182"/>
    </location>
</feature>
<dbReference type="FunFam" id="2.60.40.2240:FF:000002">
    <property type="entry name" value="Acyl-CoA thioesterase 18"/>
    <property type="match status" value="1"/>
</dbReference>
<feature type="active site" description="Charge relay system" evidence="2">
    <location>
        <position position="365"/>
    </location>
</feature>
<dbReference type="Proteomes" id="UP000327468">
    <property type="component" value="Chromosome 9"/>
</dbReference>
<comment type="caution">
    <text evidence="5">The sequence shown here is derived from an EMBL/GenBank/DDBJ whole genome shotgun (WGS) entry which is preliminary data.</text>
</comment>
<sequence length="460" mass="51153">MSTSGVLIHCLSLYCMHETHRIDAFTLHSQEMAQSRPCPLLWVRPLRCMVDERLDVRVHGLLPGVRVTLHALLHTEDGDFWEGFGHYISDDSGTVTVCKDASLGGSYEGVKPMGLLWSMKPIPGSRTGLRFRKKDVYTPIDVHISVYEDHLNEGFREKCPIASVVAQRWYTAPGIQRVNVTEKGLKATLYIPPGPGPFPAVLDLWGGGGGLVEYRSALLASRGYVALALEYIGRVNAVGKSYQVDNDYFEAAYTVLVQHPQVCPERIAILGLSFGVSVTLGMAAYSSVIKPRCVVCVSGSHIMPVNGSLADVFAEIKKNVMNTRYDEEKRIIWRDLLLPIPDDPSKKVEMGRIKCPILLIVGEDDQNWPASESAEDMKQMMEQAGNSHLLTVLSYPGAGHLIEPPYSPHCRASNFMLAETRNKVVVLWGGQTEPHSRAQEDSWHKTLAFLEQHLYSNMSH</sequence>
<dbReference type="GO" id="GO:0047617">
    <property type="term" value="F:fatty acyl-CoA hydrolase activity"/>
    <property type="evidence" value="ECO:0007669"/>
    <property type="project" value="TreeGrafter"/>
</dbReference>
<dbReference type="InterPro" id="IPR016662">
    <property type="entry name" value="Acyl-CoA_thioEstase_long-chain"/>
</dbReference>
<feature type="domain" description="BAAT/Acyl-CoA thioester hydrolase C-terminal" evidence="4">
    <location>
        <begin position="245"/>
        <end position="455"/>
    </location>
</feature>
<dbReference type="AlphaFoldDB" id="A0A5N5NGF3"/>